<evidence type="ECO:0000256" key="2">
    <source>
        <dbReference type="SAM" id="SignalP"/>
    </source>
</evidence>
<sequence>MLVMNACRALLSHQSLLRLVLLQHTADISTSTSNLETTADDTSQGSEVTSRNLRDPEGGNGIPSDDMSVLLGSDIEDSDENEDSNFFIEIEESEDSSSDSDSDLGDRDQPSQQRL</sequence>
<gene>
    <name evidence="3" type="ORF">E2C01_055421</name>
</gene>
<organism evidence="3 4">
    <name type="scientific">Portunus trituberculatus</name>
    <name type="common">Swimming crab</name>
    <name type="synonym">Neptunus trituberculatus</name>
    <dbReference type="NCBI Taxonomy" id="210409"/>
    <lineage>
        <taxon>Eukaryota</taxon>
        <taxon>Metazoa</taxon>
        <taxon>Ecdysozoa</taxon>
        <taxon>Arthropoda</taxon>
        <taxon>Crustacea</taxon>
        <taxon>Multicrustacea</taxon>
        <taxon>Malacostraca</taxon>
        <taxon>Eumalacostraca</taxon>
        <taxon>Eucarida</taxon>
        <taxon>Decapoda</taxon>
        <taxon>Pleocyemata</taxon>
        <taxon>Brachyura</taxon>
        <taxon>Eubrachyura</taxon>
        <taxon>Portunoidea</taxon>
        <taxon>Portunidae</taxon>
        <taxon>Portuninae</taxon>
        <taxon>Portunus</taxon>
    </lineage>
</organism>
<evidence type="ECO:0000313" key="3">
    <source>
        <dbReference type="EMBL" id="MPC61351.1"/>
    </source>
</evidence>
<evidence type="ECO:0000313" key="4">
    <source>
        <dbReference type="Proteomes" id="UP000324222"/>
    </source>
</evidence>
<name>A0A5B7GMN0_PORTR</name>
<dbReference type="EMBL" id="VSRR010018446">
    <property type="protein sequence ID" value="MPC61351.1"/>
    <property type="molecule type" value="Genomic_DNA"/>
</dbReference>
<dbReference type="AlphaFoldDB" id="A0A5B7GMN0"/>
<evidence type="ECO:0000256" key="1">
    <source>
        <dbReference type="SAM" id="MobiDB-lite"/>
    </source>
</evidence>
<comment type="caution">
    <text evidence="3">The sequence shown here is derived from an EMBL/GenBank/DDBJ whole genome shotgun (WGS) entry which is preliminary data.</text>
</comment>
<accession>A0A5B7GMN0</accession>
<feature type="signal peptide" evidence="2">
    <location>
        <begin position="1"/>
        <end position="22"/>
    </location>
</feature>
<feature type="compositionally biased region" description="Polar residues" evidence="1">
    <location>
        <begin position="28"/>
        <end position="51"/>
    </location>
</feature>
<keyword evidence="4" id="KW-1185">Reference proteome</keyword>
<feature type="chain" id="PRO_5023146107" evidence="2">
    <location>
        <begin position="23"/>
        <end position="115"/>
    </location>
</feature>
<protein>
    <submittedName>
        <fullName evidence="3">Uncharacterized protein</fullName>
    </submittedName>
</protein>
<reference evidence="3 4" key="1">
    <citation type="submission" date="2019-05" db="EMBL/GenBank/DDBJ databases">
        <title>Another draft genome of Portunus trituberculatus and its Hox gene families provides insights of decapod evolution.</title>
        <authorList>
            <person name="Jeong J.-H."/>
            <person name="Song I."/>
            <person name="Kim S."/>
            <person name="Choi T."/>
            <person name="Kim D."/>
            <person name="Ryu S."/>
            <person name="Kim W."/>
        </authorList>
    </citation>
    <scope>NUCLEOTIDE SEQUENCE [LARGE SCALE GENOMIC DNA]</scope>
    <source>
        <tissue evidence="3">Muscle</tissue>
    </source>
</reference>
<feature type="compositionally biased region" description="Acidic residues" evidence="1">
    <location>
        <begin position="74"/>
        <end position="103"/>
    </location>
</feature>
<feature type="region of interest" description="Disordered" evidence="1">
    <location>
        <begin position="28"/>
        <end position="115"/>
    </location>
</feature>
<proteinExistence type="predicted"/>
<dbReference type="Proteomes" id="UP000324222">
    <property type="component" value="Unassembled WGS sequence"/>
</dbReference>
<keyword evidence="2" id="KW-0732">Signal</keyword>